<feature type="repeat" description="WD" evidence="1">
    <location>
        <begin position="630"/>
        <end position="661"/>
    </location>
</feature>
<name>A0ABT3LA56_9CYAN</name>
<dbReference type="Proteomes" id="UP001526426">
    <property type="component" value="Unassembled WGS sequence"/>
</dbReference>
<feature type="repeat" description="WD" evidence="1">
    <location>
        <begin position="579"/>
        <end position="613"/>
    </location>
</feature>
<accession>A0ABT3LA56</accession>
<dbReference type="SMART" id="SM00320">
    <property type="entry name" value="WD40"/>
    <property type="match status" value="6"/>
</dbReference>
<proteinExistence type="predicted"/>
<keyword evidence="3" id="KW-1185">Reference proteome</keyword>
<dbReference type="PROSITE" id="PS50082">
    <property type="entry name" value="WD_REPEATS_2"/>
    <property type="match status" value="3"/>
</dbReference>
<dbReference type="Pfam" id="PF00400">
    <property type="entry name" value="WD40"/>
    <property type="match status" value="3"/>
</dbReference>
<dbReference type="Gene3D" id="2.130.10.10">
    <property type="entry name" value="YVTN repeat-like/Quinoprotein amine dehydrogenase"/>
    <property type="match status" value="2"/>
</dbReference>
<comment type="caution">
    <text evidence="2">The sequence shown here is derived from an EMBL/GenBank/DDBJ whole genome shotgun (WGS) entry which is preliminary data.</text>
</comment>
<evidence type="ECO:0008006" key="4">
    <source>
        <dbReference type="Google" id="ProtNLM"/>
    </source>
</evidence>
<dbReference type="InterPro" id="IPR001680">
    <property type="entry name" value="WD40_rpt"/>
</dbReference>
<sequence>MNTLTSLLTTQLSHKDLTLKADKSGANFTIQVTNQSDKFASFQIEILAAGLDEKAAKDWWTIAPDVSTKKPPGDSTEFEIEIVKSPLPGFAGLVNLTVRIFSIELQVEDRHVIRLTVESDGITALKGELPVTTFQATPGTKIDIPLRLLNPSKGTVTTEVNLLGLPPAWHLSAESQKTIDLTSQQWHEIELSVEIPSLSVHSSALRTQTYPFQIEATPSQGMGVKVGGKIEILPSGNVLFSITPRGQRVPVLSNQFRFSDLLPKLEVPPAIYILEFTNQSNIPQQVSANILKYQREEDRKACALEIVPPEATINPQETQELELIAQPRRPWVGWNKKLLLELSGVISDERVTLENPDQQVELEVFPIIPRWWQGVLALLVVLCLWWLWGFKATLREHSAPVNVVRLNGLGDWVLSGSNDQTVRRWGVQNARRLEALGVFTTTEKAVRTLHYRPVDNNVMAMGLETGEVQLWDLLGQSTTPQTLIFQRDDRVLDLEFTQDSQYLFSGHGSGLVLKWNVGRSQGRGTTPAQPELQQQLDFAIYDLALVGPREDYLAIGGRYNQLLLWNWSGNERQTINYPTGGQDDYITSLATSRMTNLLATADNQGRIMIWDLEQCLGNNSQDCPIVDQWQQEDRKAVRSVAMSQDGCYLVSGGDDGRLMLWVLTETGRRAGKYISGQVIARQRAKINAVDLLVVNDRVVLVMGDDQGKVRLYSHRREATSCR</sequence>
<keyword evidence="1" id="KW-0853">WD repeat</keyword>
<protein>
    <recommendedName>
        <fullName evidence="4">WD40 repeat-containing protein</fullName>
    </recommendedName>
</protein>
<reference evidence="2 3" key="1">
    <citation type="submission" date="2021-08" db="EMBL/GenBank/DDBJ databases">
        <title>Draft genome sequence of Spirulina subsalsa with high tolerance to salinity and hype-accumulation of phycocyanin.</title>
        <authorList>
            <person name="Pei H."/>
            <person name="Jiang L."/>
        </authorList>
    </citation>
    <scope>NUCLEOTIDE SEQUENCE [LARGE SCALE GENOMIC DNA]</scope>
    <source>
        <strain evidence="2 3">FACHB-351</strain>
    </source>
</reference>
<evidence type="ECO:0000313" key="2">
    <source>
        <dbReference type="EMBL" id="MCW6037855.1"/>
    </source>
</evidence>
<dbReference type="SUPFAM" id="SSF50978">
    <property type="entry name" value="WD40 repeat-like"/>
    <property type="match status" value="1"/>
</dbReference>
<dbReference type="PANTHER" id="PTHR19879:SF1">
    <property type="entry name" value="CANNONBALL-RELATED"/>
    <property type="match status" value="1"/>
</dbReference>
<evidence type="ECO:0000256" key="1">
    <source>
        <dbReference type="PROSITE-ProRule" id="PRU00221"/>
    </source>
</evidence>
<dbReference type="RefSeq" id="WP_265265730.1">
    <property type="nucleotide sequence ID" value="NZ_JAIHOM010000093.1"/>
</dbReference>
<dbReference type="InterPro" id="IPR015943">
    <property type="entry name" value="WD40/YVTN_repeat-like_dom_sf"/>
</dbReference>
<dbReference type="PROSITE" id="PS50294">
    <property type="entry name" value="WD_REPEATS_REGION"/>
    <property type="match status" value="2"/>
</dbReference>
<evidence type="ECO:0000313" key="3">
    <source>
        <dbReference type="Proteomes" id="UP001526426"/>
    </source>
</evidence>
<gene>
    <name evidence="2" type="ORF">K4A83_16470</name>
</gene>
<feature type="repeat" description="WD" evidence="1">
    <location>
        <begin position="394"/>
        <end position="435"/>
    </location>
</feature>
<dbReference type="EMBL" id="JAIHOM010000093">
    <property type="protein sequence ID" value="MCW6037855.1"/>
    <property type="molecule type" value="Genomic_DNA"/>
</dbReference>
<organism evidence="2 3">
    <name type="scientific">Spirulina subsalsa FACHB-351</name>
    <dbReference type="NCBI Taxonomy" id="234711"/>
    <lineage>
        <taxon>Bacteria</taxon>
        <taxon>Bacillati</taxon>
        <taxon>Cyanobacteriota</taxon>
        <taxon>Cyanophyceae</taxon>
        <taxon>Spirulinales</taxon>
        <taxon>Spirulinaceae</taxon>
        <taxon>Spirulina</taxon>
    </lineage>
</organism>
<dbReference type="InterPro" id="IPR036322">
    <property type="entry name" value="WD40_repeat_dom_sf"/>
</dbReference>
<dbReference type="PANTHER" id="PTHR19879">
    <property type="entry name" value="TRANSCRIPTION INITIATION FACTOR TFIID"/>
    <property type="match status" value="1"/>
</dbReference>